<protein>
    <recommendedName>
        <fullName evidence="4">Lipoprotein</fullName>
    </recommendedName>
</protein>
<evidence type="ECO:0000256" key="1">
    <source>
        <dbReference type="SAM" id="SignalP"/>
    </source>
</evidence>
<organism evidence="2 3">
    <name type="scientific">Pedobacter boryungensis</name>
    <dbReference type="NCBI Taxonomy" id="869962"/>
    <lineage>
        <taxon>Bacteria</taxon>
        <taxon>Pseudomonadati</taxon>
        <taxon>Bacteroidota</taxon>
        <taxon>Sphingobacteriia</taxon>
        <taxon>Sphingobacteriales</taxon>
        <taxon>Sphingobacteriaceae</taxon>
        <taxon>Pedobacter</taxon>
    </lineage>
</organism>
<dbReference type="Proteomes" id="UP000762110">
    <property type="component" value="Unassembled WGS sequence"/>
</dbReference>
<feature type="chain" id="PRO_5046325552" description="Lipoprotein" evidence="1">
    <location>
        <begin position="24"/>
        <end position="141"/>
    </location>
</feature>
<dbReference type="PROSITE" id="PS51257">
    <property type="entry name" value="PROKAR_LIPOPROTEIN"/>
    <property type="match status" value="1"/>
</dbReference>
<sequence length="141" mass="15686">MFKYLKLSIWLLCLTLISCNTNSKPLSIHFSKDSSAVVISNIEPAGLLQLKNNINTDTAYQNLVSVLQTPADDDSTSMEVEWPGKLSITGDSLVFTPANPFIKGKSYLVETMLNTQFARGKEIIKSEVGHKVKAQQQILRR</sequence>
<evidence type="ECO:0000313" key="3">
    <source>
        <dbReference type="Proteomes" id="UP000762110"/>
    </source>
</evidence>
<proteinExistence type="predicted"/>
<accession>A0ABX2DCI4</accession>
<dbReference type="RefSeq" id="WP_173271123.1">
    <property type="nucleotide sequence ID" value="NZ_JABMKV010000002.1"/>
</dbReference>
<gene>
    <name evidence="2" type="ORF">HQN85_08290</name>
</gene>
<keyword evidence="1" id="KW-0732">Signal</keyword>
<evidence type="ECO:0000313" key="2">
    <source>
        <dbReference type="EMBL" id="NQX31720.1"/>
    </source>
</evidence>
<keyword evidence="3" id="KW-1185">Reference proteome</keyword>
<feature type="signal peptide" evidence="1">
    <location>
        <begin position="1"/>
        <end position="23"/>
    </location>
</feature>
<comment type="caution">
    <text evidence="2">The sequence shown here is derived from an EMBL/GenBank/DDBJ whole genome shotgun (WGS) entry which is preliminary data.</text>
</comment>
<name>A0ABX2DCI4_9SPHI</name>
<evidence type="ECO:0008006" key="4">
    <source>
        <dbReference type="Google" id="ProtNLM"/>
    </source>
</evidence>
<reference evidence="2 3" key="1">
    <citation type="submission" date="2020-05" db="EMBL/GenBank/DDBJ databases">
        <title>Description of Pedobacter foliorum sp. nov.</title>
        <authorList>
            <person name="Qi S."/>
            <person name="Carlier A."/>
            <person name="Cnockaert M."/>
            <person name="Vandamme P."/>
        </authorList>
    </citation>
    <scope>NUCLEOTIDE SEQUENCE [LARGE SCALE GENOMIC DNA]</scope>
    <source>
        <strain evidence="2 3">LMG 31300</strain>
    </source>
</reference>
<dbReference type="EMBL" id="JABMKV010000002">
    <property type="protein sequence ID" value="NQX31720.1"/>
    <property type="molecule type" value="Genomic_DNA"/>
</dbReference>